<dbReference type="Proteomes" id="UP001229313">
    <property type="component" value="Chromosome"/>
</dbReference>
<protein>
    <submittedName>
        <fullName evidence="2">DUF4189 domain-containing protein</fullName>
    </submittedName>
</protein>
<organism evidence="2 3">
    <name type="scientific">Lysobacter yananisis</name>
    <dbReference type="NCBI Taxonomy" id="1003114"/>
    <lineage>
        <taxon>Bacteria</taxon>
        <taxon>Pseudomonadati</taxon>
        <taxon>Pseudomonadota</taxon>
        <taxon>Gammaproteobacteria</taxon>
        <taxon>Lysobacterales</taxon>
        <taxon>Lysobacteraceae</taxon>
        <taxon>Lysobacter</taxon>
    </lineage>
</organism>
<proteinExistence type="predicted"/>
<gene>
    <name evidence="2" type="ORF">RDV84_21870</name>
</gene>
<evidence type="ECO:0000259" key="1">
    <source>
        <dbReference type="Pfam" id="PF13827"/>
    </source>
</evidence>
<feature type="domain" description="DUF4189" evidence="1">
    <location>
        <begin position="38"/>
        <end position="131"/>
    </location>
</feature>
<evidence type="ECO:0000313" key="3">
    <source>
        <dbReference type="Proteomes" id="UP001229313"/>
    </source>
</evidence>
<name>A0ABY9P6J5_9GAMM</name>
<accession>A0ABY9P6J5</accession>
<dbReference type="RefSeq" id="WP_309151577.1">
    <property type="nucleotide sequence ID" value="NZ_CP133568.1"/>
</dbReference>
<keyword evidence="3" id="KW-1185">Reference proteome</keyword>
<evidence type="ECO:0000313" key="2">
    <source>
        <dbReference type="EMBL" id="WMT02579.1"/>
    </source>
</evidence>
<sequence>MSFASFGSAHASCDMQRGNGWQGCAEQPQAATVYYDRWGAIATDESNGAFGTAEWIARKDGAEKKALKECRKNRDIDCAIKFTYTNECVSVITGARMNYFQSSVSDQAAISHGLRRCQKDDSDCKVFYVGCSLPRKGI</sequence>
<reference evidence="2 3" key="1">
    <citation type="submission" date="2023-08" db="EMBL/GenBank/DDBJ databases">
        <title>The whole genome sequence of Lysobacter yananisis.</title>
        <authorList>
            <person name="Sun H."/>
        </authorList>
    </citation>
    <scope>NUCLEOTIDE SEQUENCE [LARGE SCALE GENOMIC DNA]</scope>
    <source>
        <strain evidence="2 3">SNNU513</strain>
    </source>
</reference>
<dbReference type="InterPro" id="IPR025240">
    <property type="entry name" value="DUF4189"/>
</dbReference>
<dbReference type="EMBL" id="CP133568">
    <property type="protein sequence ID" value="WMT02579.1"/>
    <property type="molecule type" value="Genomic_DNA"/>
</dbReference>
<dbReference type="Pfam" id="PF13827">
    <property type="entry name" value="DUF4189"/>
    <property type="match status" value="1"/>
</dbReference>